<evidence type="ECO:0000259" key="8">
    <source>
        <dbReference type="PROSITE" id="PS50850"/>
    </source>
</evidence>
<dbReference type="InterPro" id="IPR036259">
    <property type="entry name" value="MFS_trans_sf"/>
</dbReference>
<comment type="caution">
    <text evidence="9">The sequence shown here is derived from an EMBL/GenBank/DDBJ whole genome shotgun (WGS) entry which is preliminary data.</text>
</comment>
<sequence>MLAYLEARVVRPLIENQILLVLCITTMVVMMGFGIISPVLPLYAQSFGVGTAMIGLTITAFGAARLVMNLPAGFLSERYGRRLLLLGGPAVTALGSLAG</sequence>
<feature type="transmembrane region" description="Helical" evidence="7">
    <location>
        <begin position="46"/>
        <end position="67"/>
    </location>
</feature>
<keyword evidence="5 7" id="KW-1133">Transmembrane helix</keyword>
<evidence type="ECO:0000256" key="3">
    <source>
        <dbReference type="ARBA" id="ARBA00022475"/>
    </source>
</evidence>
<evidence type="ECO:0000256" key="2">
    <source>
        <dbReference type="ARBA" id="ARBA00022448"/>
    </source>
</evidence>
<dbReference type="Gene3D" id="1.20.1250.20">
    <property type="entry name" value="MFS general substrate transporter like domains"/>
    <property type="match status" value="1"/>
</dbReference>
<evidence type="ECO:0000256" key="1">
    <source>
        <dbReference type="ARBA" id="ARBA00004651"/>
    </source>
</evidence>
<reference evidence="9" key="1">
    <citation type="journal article" date="2015" name="Nature">
        <title>Complex archaea that bridge the gap between prokaryotes and eukaryotes.</title>
        <authorList>
            <person name="Spang A."/>
            <person name="Saw J.H."/>
            <person name="Jorgensen S.L."/>
            <person name="Zaremba-Niedzwiedzka K."/>
            <person name="Martijn J."/>
            <person name="Lind A.E."/>
            <person name="van Eijk R."/>
            <person name="Schleper C."/>
            <person name="Guy L."/>
            <person name="Ettema T.J."/>
        </authorList>
    </citation>
    <scope>NUCLEOTIDE SEQUENCE</scope>
</reference>
<comment type="subcellular location">
    <subcellularLocation>
        <location evidence="1">Cell membrane</location>
        <topology evidence="1">Multi-pass membrane protein</topology>
    </subcellularLocation>
</comment>
<name>A0A0F9FZA6_9ZZZZ</name>
<dbReference type="InterPro" id="IPR050171">
    <property type="entry name" value="MFS_Transporters"/>
</dbReference>
<dbReference type="PROSITE" id="PS00216">
    <property type="entry name" value="SUGAR_TRANSPORT_1"/>
    <property type="match status" value="1"/>
</dbReference>
<dbReference type="PANTHER" id="PTHR23517">
    <property type="entry name" value="RESISTANCE PROTEIN MDTM, PUTATIVE-RELATED-RELATED"/>
    <property type="match status" value="1"/>
</dbReference>
<evidence type="ECO:0000256" key="7">
    <source>
        <dbReference type="SAM" id="Phobius"/>
    </source>
</evidence>
<feature type="non-terminal residue" evidence="9">
    <location>
        <position position="99"/>
    </location>
</feature>
<dbReference type="GO" id="GO:0005886">
    <property type="term" value="C:plasma membrane"/>
    <property type="evidence" value="ECO:0007669"/>
    <property type="project" value="UniProtKB-SubCell"/>
</dbReference>
<dbReference type="GO" id="GO:0022857">
    <property type="term" value="F:transmembrane transporter activity"/>
    <property type="evidence" value="ECO:0007669"/>
    <property type="project" value="InterPro"/>
</dbReference>
<gene>
    <name evidence="9" type="ORF">LCGC14_2182500</name>
</gene>
<organism evidence="9">
    <name type="scientific">marine sediment metagenome</name>
    <dbReference type="NCBI Taxonomy" id="412755"/>
    <lineage>
        <taxon>unclassified sequences</taxon>
        <taxon>metagenomes</taxon>
        <taxon>ecological metagenomes</taxon>
    </lineage>
</organism>
<dbReference type="InterPro" id="IPR011701">
    <property type="entry name" value="MFS"/>
</dbReference>
<evidence type="ECO:0000256" key="5">
    <source>
        <dbReference type="ARBA" id="ARBA00022989"/>
    </source>
</evidence>
<dbReference type="SUPFAM" id="SSF103473">
    <property type="entry name" value="MFS general substrate transporter"/>
    <property type="match status" value="1"/>
</dbReference>
<dbReference type="AlphaFoldDB" id="A0A0F9FZA6"/>
<dbReference type="InterPro" id="IPR005829">
    <property type="entry name" value="Sugar_transporter_CS"/>
</dbReference>
<dbReference type="EMBL" id="LAZR01028406">
    <property type="protein sequence ID" value="KKL62705.1"/>
    <property type="molecule type" value="Genomic_DNA"/>
</dbReference>
<proteinExistence type="predicted"/>
<dbReference type="InterPro" id="IPR020846">
    <property type="entry name" value="MFS_dom"/>
</dbReference>
<evidence type="ECO:0000256" key="6">
    <source>
        <dbReference type="ARBA" id="ARBA00023136"/>
    </source>
</evidence>
<dbReference type="PROSITE" id="PS50850">
    <property type="entry name" value="MFS"/>
    <property type="match status" value="1"/>
</dbReference>
<protein>
    <recommendedName>
        <fullName evidence="8">Major facilitator superfamily (MFS) profile domain-containing protein</fullName>
    </recommendedName>
</protein>
<keyword evidence="3" id="KW-1003">Cell membrane</keyword>
<keyword evidence="4 7" id="KW-0812">Transmembrane</keyword>
<keyword evidence="2" id="KW-0813">Transport</keyword>
<evidence type="ECO:0000313" key="9">
    <source>
        <dbReference type="EMBL" id="KKL62705.1"/>
    </source>
</evidence>
<feature type="domain" description="Major facilitator superfamily (MFS) profile" evidence="8">
    <location>
        <begin position="18"/>
        <end position="99"/>
    </location>
</feature>
<feature type="transmembrane region" description="Helical" evidence="7">
    <location>
        <begin position="18"/>
        <end position="40"/>
    </location>
</feature>
<evidence type="ECO:0000256" key="4">
    <source>
        <dbReference type="ARBA" id="ARBA00022692"/>
    </source>
</evidence>
<dbReference type="Pfam" id="PF07690">
    <property type="entry name" value="MFS_1"/>
    <property type="match status" value="1"/>
</dbReference>
<keyword evidence="6 7" id="KW-0472">Membrane</keyword>
<accession>A0A0F9FZA6</accession>